<sequence length="52" mass="5431">MMVNEFHRVALEHGGSSDGAPGRRPDCNPNDDGAFVRDPHGNKLAAVTGSVA</sequence>
<keyword evidence="3" id="KW-1185">Reference proteome</keyword>
<evidence type="ECO:0000313" key="2">
    <source>
        <dbReference type="EMBL" id="MFC5435267.1"/>
    </source>
</evidence>
<dbReference type="RefSeq" id="WP_377301408.1">
    <property type="nucleotide sequence ID" value="NZ_JBHSMK010000002.1"/>
</dbReference>
<protein>
    <submittedName>
        <fullName evidence="2">Glyoxalase</fullName>
    </submittedName>
</protein>
<proteinExistence type="predicted"/>
<dbReference type="Proteomes" id="UP001596013">
    <property type="component" value="Unassembled WGS sequence"/>
</dbReference>
<gene>
    <name evidence="2" type="ORF">ACFPME_01780</name>
</gene>
<evidence type="ECO:0000313" key="3">
    <source>
        <dbReference type="Proteomes" id="UP001596013"/>
    </source>
</evidence>
<dbReference type="Gene3D" id="3.10.180.10">
    <property type="entry name" value="2,3-Dihydroxybiphenyl 1,2-Dioxygenase, domain 1"/>
    <property type="match status" value="1"/>
</dbReference>
<dbReference type="EMBL" id="JBHSMK010000002">
    <property type="protein sequence ID" value="MFC5435267.1"/>
    <property type="molecule type" value="Genomic_DNA"/>
</dbReference>
<evidence type="ECO:0000256" key="1">
    <source>
        <dbReference type="SAM" id="MobiDB-lite"/>
    </source>
</evidence>
<organism evidence="2 3">
    <name type="scientific">Rhodanobacter umsongensis</name>
    <dbReference type="NCBI Taxonomy" id="633153"/>
    <lineage>
        <taxon>Bacteria</taxon>
        <taxon>Pseudomonadati</taxon>
        <taxon>Pseudomonadota</taxon>
        <taxon>Gammaproteobacteria</taxon>
        <taxon>Lysobacterales</taxon>
        <taxon>Rhodanobacteraceae</taxon>
        <taxon>Rhodanobacter</taxon>
    </lineage>
</organism>
<accession>A0ABW0JHJ0</accession>
<feature type="region of interest" description="Disordered" evidence="1">
    <location>
        <begin position="11"/>
        <end position="40"/>
    </location>
</feature>
<dbReference type="SUPFAM" id="SSF54593">
    <property type="entry name" value="Glyoxalase/Bleomycin resistance protein/Dihydroxybiphenyl dioxygenase"/>
    <property type="match status" value="1"/>
</dbReference>
<reference evidence="3" key="1">
    <citation type="journal article" date="2019" name="Int. J. Syst. Evol. Microbiol.">
        <title>The Global Catalogue of Microorganisms (GCM) 10K type strain sequencing project: providing services to taxonomists for standard genome sequencing and annotation.</title>
        <authorList>
            <consortium name="The Broad Institute Genomics Platform"/>
            <consortium name="The Broad Institute Genome Sequencing Center for Infectious Disease"/>
            <person name="Wu L."/>
            <person name="Ma J."/>
        </authorList>
    </citation>
    <scope>NUCLEOTIDE SEQUENCE [LARGE SCALE GENOMIC DNA]</scope>
    <source>
        <strain evidence="3">JCM 17130</strain>
    </source>
</reference>
<dbReference type="InterPro" id="IPR029068">
    <property type="entry name" value="Glyas_Bleomycin-R_OHBP_Dase"/>
</dbReference>
<comment type="caution">
    <text evidence="2">The sequence shown here is derived from an EMBL/GenBank/DDBJ whole genome shotgun (WGS) entry which is preliminary data.</text>
</comment>
<name>A0ABW0JHJ0_9GAMM</name>